<keyword evidence="2" id="KW-1015">Disulfide bond</keyword>
<gene>
    <name evidence="6" type="ORF">Esi_0032_0159</name>
</gene>
<evidence type="ECO:0000256" key="1">
    <source>
        <dbReference type="ARBA" id="ARBA00022737"/>
    </source>
</evidence>
<dbReference type="InParanoid" id="D7FX77"/>
<feature type="domain" description="LNR" evidence="5">
    <location>
        <begin position="355"/>
        <end position="391"/>
    </location>
</feature>
<dbReference type="GO" id="GO:0005615">
    <property type="term" value="C:extracellular space"/>
    <property type="evidence" value="ECO:0007669"/>
    <property type="project" value="TreeGrafter"/>
</dbReference>
<feature type="region of interest" description="Disordered" evidence="4">
    <location>
        <begin position="717"/>
        <end position="899"/>
    </location>
</feature>
<sequence>MLLVRQNAGVFATTSEDDDNAALSPTAAPQTAAPATGDLATESPETGESAEIPTPAPSDGSPEYLGCLGYTNHIKDGYCDTDLNNAECGWDGGDCCACTCGSDSDEELAHPCGQLGDGYDCLDPDVPDDCGVTPSPAAAIGYPDCEEYLYEWQDGVCDDNLNTAECGYDGGDCCRCTCRDYNSWGYYTNCGYYGYDCMDPDAPSSCSTDSPTPSPAAGTDWPECEGYIYMIGDGSCDYYNNNEECDWDGGDCCSCTCEGSSYYSCSSYSMDCQDPNANCTTPSPTPYCPWASDGYCDSYYNTEDCDWDGGDCCAYGCSSTTCLDPIYGCDSITTYYGDNDVSTSTFSTYLTSSDADSVSSGCFDGDWAVSDGKCDSGNNNAACDYDGGDCCECDCYDYGEVYECGVVGYYCLDQTSLCYGSTSGESSDSDDSYGDDDYDERGAFSFTPTPVVVTEELSLPSYSEMSVSKTELGGILALSFWGFCMLGCGAWAVCGVFRKKVFGEEEETGGGSPAAAATLNRTSLNAHQQRRPRPSTERGRYSVKSRGGRRSSPSRPPLDATVAAALALPGDNRHATPTYNTYDDPAVVSRSANTGVEETKGDGEVELGRTFGGGRSGGWDETKTEEAHGMFASSNGGATEPGDGVTELSGGAASVDGDASVDGALDAGAAAAAGAAAIPGDDRQASPAVAVAVAVGQESEDVGVAASVDGAANVDDAPGAGVSTAAEAAAIPGDDRQASPANNAHQDPAAVGQESADAGVEETEGQGKAEPGGVFHSGRGEGGGETKSGEEHENVAADVSDVGSNGGAEDVGDGAGSVGAGSVDGAPSADVAEAAAVPGDDAPNVDAAGGDDNVAGDDVSATSDERSGDEVDTGVREVNEVAVKGPKLSPLYRPSEGER</sequence>
<evidence type="ECO:0000313" key="6">
    <source>
        <dbReference type="EMBL" id="CBJ26410.1"/>
    </source>
</evidence>
<evidence type="ECO:0000256" key="4">
    <source>
        <dbReference type="SAM" id="MobiDB-lite"/>
    </source>
</evidence>
<protein>
    <recommendedName>
        <fullName evidence="5">LNR domain-containing protein</fullName>
    </recommendedName>
</protein>
<dbReference type="PANTHER" id="PTHR46130:SF3">
    <property type="entry name" value="CHROMOSOME UNDETERMINED SCAFFOLD_33, WHOLE GENOME SHOTGUN SEQUENCE"/>
    <property type="match status" value="1"/>
</dbReference>
<dbReference type="InterPro" id="IPR043543">
    <property type="entry name" value="PAPPA/PAPPA2"/>
</dbReference>
<name>D7FX77_ECTSI</name>
<dbReference type="eggNOG" id="ENOG502SFXU">
    <property type="taxonomic scope" value="Eukaryota"/>
</dbReference>
<dbReference type="AlphaFoldDB" id="D7FX77"/>
<feature type="compositionally biased region" description="Basic and acidic residues" evidence="4">
    <location>
        <begin position="778"/>
        <end position="795"/>
    </location>
</feature>
<feature type="domain" description="LNR" evidence="5">
    <location>
        <begin position="134"/>
        <end position="174"/>
    </location>
</feature>
<organism evidence="6 7">
    <name type="scientific">Ectocarpus siliculosus</name>
    <name type="common">Brown alga</name>
    <name type="synonym">Conferva siliculosa</name>
    <dbReference type="NCBI Taxonomy" id="2880"/>
    <lineage>
        <taxon>Eukaryota</taxon>
        <taxon>Sar</taxon>
        <taxon>Stramenopiles</taxon>
        <taxon>Ochrophyta</taxon>
        <taxon>PX clade</taxon>
        <taxon>Phaeophyceae</taxon>
        <taxon>Ectocarpales</taxon>
        <taxon>Ectocarpaceae</taxon>
        <taxon>Ectocarpus</taxon>
    </lineage>
</organism>
<feature type="domain" description="LNR" evidence="5">
    <location>
        <begin position="272"/>
        <end position="313"/>
    </location>
</feature>
<feature type="compositionally biased region" description="Basic and acidic residues" evidence="4">
    <location>
        <begin position="863"/>
        <end position="879"/>
    </location>
</feature>
<proteinExistence type="predicted"/>
<dbReference type="GO" id="GO:0006508">
    <property type="term" value="P:proteolysis"/>
    <property type="evidence" value="ECO:0007669"/>
    <property type="project" value="TreeGrafter"/>
</dbReference>
<keyword evidence="1" id="KW-0677">Repeat</keyword>
<evidence type="ECO:0000313" key="7">
    <source>
        <dbReference type="Proteomes" id="UP000002630"/>
    </source>
</evidence>
<dbReference type="PANTHER" id="PTHR46130">
    <property type="entry name" value="LAMGL DOMAIN-CONTAINING PROTEIN"/>
    <property type="match status" value="1"/>
</dbReference>
<dbReference type="Proteomes" id="UP000002630">
    <property type="component" value="Linkage Group LG04"/>
</dbReference>
<accession>D7FX77</accession>
<dbReference type="EMBL" id="FN649729">
    <property type="protein sequence ID" value="CBJ26410.1"/>
    <property type="molecule type" value="Genomic_DNA"/>
</dbReference>
<dbReference type="Gene3D" id="3.30.300.320">
    <property type="match status" value="2"/>
</dbReference>
<dbReference type="Gene3D" id="4.10.470.20">
    <property type="match status" value="1"/>
</dbReference>
<feature type="compositionally biased region" description="Basic and acidic residues" evidence="4">
    <location>
        <begin position="597"/>
        <end position="607"/>
    </location>
</feature>
<evidence type="ECO:0000259" key="5">
    <source>
        <dbReference type="SMART" id="SM00004"/>
    </source>
</evidence>
<dbReference type="OrthoDB" id="329407at2759"/>
<keyword evidence="7" id="KW-1185">Reference proteome</keyword>
<feature type="domain" description="LNR" evidence="5">
    <location>
        <begin position="53"/>
        <end position="96"/>
    </location>
</feature>
<dbReference type="InterPro" id="IPR000800">
    <property type="entry name" value="Notch_dom"/>
</dbReference>
<evidence type="ECO:0000256" key="2">
    <source>
        <dbReference type="ARBA" id="ARBA00023157"/>
    </source>
</evidence>
<keyword evidence="3" id="KW-0325">Glycoprotein</keyword>
<feature type="region of interest" description="Disordered" evidence="4">
    <location>
        <begin position="594"/>
        <end position="620"/>
    </location>
</feature>
<feature type="domain" description="LNR" evidence="5">
    <location>
        <begin position="217"/>
        <end position="253"/>
    </location>
</feature>
<evidence type="ECO:0000256" key="3">
    <source>
        <dbReference type="ARBA" id="ARBA00023180"/>
    </source>
</evidence>
<feature type="compositionally biased region" description="Low complexity" evidence="4">
    <location>
        <begin position="820"/>
        <end position="859"/>
    </location>
</feature>
<dbReference type="EMBL" id="FN648509">
    <property type="protein sequence ID" value="CBJ26410.1"/>
    <property type="molecule type" value="Genomic_DNA"/>
</dbReference>
<reference evidence="6 7" key="1">
    <citation type="journal article" date="2010" name="Nature">
        <title>The Ectocarpus genome and the independent evolution of multicellularity in brown algae.</title>
        <authorList>
            <person name="Cock J.M."/>
            <person name="Sterck L."/>
            <person name="Rouze P."/>
            <person name="Scornet D."/>
            <person name="Allen A.E."/>
            <person name="Amoutzias G."/>
            <person name="Anthouard V."/>
            <person name="Artiguenave F."/>
            <person name="Aury J.M."/>
            <person name="Badger J.H."/>
            <person name="Beszteri B."/>
            <person name="Billiau K."/>
            <person name="Bonnet E."/>
            <person name="Bothwell J.H."/>
            <person name="Bowler C."/>
            <person name="Boyen C."/>
            <person name="Brownlee C."/>
            <person name="Carrano C.J."/>
            <person name="Charrier B."/>
            <person name="Cho G.Y."/>
            <person name="Coelho S.M."/>
            <person name="Collen J."/>
            <person name="Corre E."/>
            <person name="Da Silva C."/>
            <person name="Delage L."/>
            <person name="Delaroque N."/>
            <person name="Dittami S.M."/>
            <person name="Doulbeau S."/>
            <person name="Elias M."/>
            <person name="Farnham G."/>
            <person name="Gachon C.M."/>
            <person name="Gschloessl B."/>
            <person name="Heesch S."/>
            <person name="Jabbari K."/>
            <person name="Jubin C."/>
            <person name="Kawai H."/>
            <person name="Kimura K."/>
            <person name="Kloareg B."/>
            <person name="Kupper F.C."/>
            <person name="Lang D."/>
            <person name="Le Bail A."/>
            <person name="Leblanc C."/>
            <person name="Lerouge P."/>
            <person name="Lohr M."/>
            <person name="Lopez P.J."/>
            <person name="Martens C."/>
            <person name="Maumus F."/>
            <person name="Michel G."/>
            <person name="Miranda-Saavedra D."/>
            <person name="Morales J."/>
            <person name="Moreau H."/>
            <person name="Motomura T."/>
            <person name="Nagasato C."/>
            <person name="Napoli C.A."/>
            <person name="Nelson D.R."/>
            <person name="Nyvall-Collen P."/>
            <person name="Peters A.F."/>
            <person name="Pommier C."/>
            <person name="Potin P."/>
            <person name="Poulain J."/>
            <person name="Quesneville H."/>
            <person name="Read B."/>
            <person name="Rensing S.A."/>
            <person name="Ritter A."/>
            <person name="Rousvoal S."/>
            <person name="Samanta M."/>
            <person name="Samson G."/>
            <person name="Schroeder D.C."/>
            <person name="Segurens B."/>
            <person name="Strittmatter M."/>
            <person name="Tonon T."/>
            <person name="Tregear J.W."/>
            <person name="Valentin K."/>
            <person name="von Dassow P."/>
            <person name="Yamagishi T."/>
            <person name="Van de Peer Y."/>
            <person name="Wincker P."/>
        </authorList>
    </citation>
    <scope>NUCLEOTIDE SEQUENCE [LARGE SCALE GENOMIC DNA]</scope>
    <source>
        <strain evidence="7">Ec32 / CCAP1310/4</strain>
    </source>
</reference>
<feature type="region of interest" description="Disordered" evidence="4">
    <location>
        <begin position="505"/>
        <end position="557"/>
    </location>
</feature>
<feature type="compositionally biased region" description="Low complexity" evidence="4">
    <location>
        <begin position="21"/>
        <end position="36"/>
    </location>
</feature>
<feature type="compositionally biased region" description="Low complexity" evidence="4">
    <location>
        <begin position="717"/>
        <end position="730"/>
    </location>
</feature>
<dbReference type="GO" id="GO:0004222">
    <property type="term" value="F:metalloendopeptidase activity"/>
    <property type="evidence" value="ECO:0007669"/>
    <property type="project" value="TreeGrafter"/>
</dbReference>
<feature type="region of interest" description="Disordered" evidence="4">
    <location>
        <begin position="15"/>
        <end position="60"/>
    </location>
</feature>
<dbReference type="GO" id="GO:0007166">
    <property type="term" value="P:cell surface receptor signaling pathway"/>
    <property type="evidence" value="ECO:0007669"/>
    <property type="project" value="TreeGrafter"/>
</dbReference>
<dbReference type="SMART" id="SM00004">
    <property type="entry name" value="NL"/>
    <property type="match status" value="5"/>
</dbReference>